<evidence type="ECO:0000256" key="11">
    <source>
        <dbReference type="RuleBase" id="RU000492"/>
    </source>
</evidence>
<evidence type="ECO:0000256" key="5">
    <source>
        <dbReference type="ARBA" id="ARBA00022806"/>
    </source>
</evidence>
<sequence length="372" mass="40635">MDFKNIGIIAPILKAIAELGHTSPTEIQKQSIPPVLSGKDIIGCAQTGTGKTGAFSIPMLQLLSSEQNKGKHPRALVLAPTRELALQIAQNIKGYSKHLPIEYAVIYGGVKQGKQVAQLRKGVDIIIATPGRLLDLLNQGIVNLSSVQKLVLDEADNMLDMGFINDIKKILKLIPSKRQTLLFSATMPKAIRKFANEILNQPVEINVTPETFTAEKVSQSVYFIDKGQKVKLLTRMLLDGKNTQTLVFMRTKHGADRLSKSIGKSGIQSACIHGNKSQNARENALLSFKNGKINVLIATDIAARGIDIKELPQVINYDLPADSETYVHRIGRTGRAGKEGKAVSFCSDDEKPMLLKIQKLIGFSVPVAQKIK</sequence>
<dbReference type="InterPro" id="IPR014001">
    <property type="entry name" value="Helicase_ATP-bd"/>
</dbReference>
<keyword evidence="5 11" id="KW-0347">Helicase</keyword>
<comment type="catalytic activity">
    <reaction evidence="8">
        <text>ATP + H2O = ADP + phosphate + H(+)</text>
        <dbReference type="Rhea" id="RHEA:13065"/>
        <dbReference type="ChEBI" id="CHEBI:15377"/>
        <dbReference type="ChEBI" id="CHEBI:15378"/>
        <dbReference type="ChEBI" id="CHEBI:30616"/>
        <dbReference type="ChEBI" id="CHEBI:43474"/>
        <dbReference type="ChEBI" id="CHEBI:456216"/>
        <dbReference type="EC" id="3.6.4.13"/>
    </reaction>
</comment>
<evidence type="ECO:0000256" key="8">
    <source>
        <dbReference type="ARBA" id="ARBA00047984"/>
    </source>
</evidence>
<evidence type="ECO:0000256" key="4">
    <source>
        <dbReference type="ARBA" id="ARBA00022801"/>
    </source>
</evidence>
<keyword evidence="6 11" id="KW-0067">ATP-binding</keyword>
<keyword evidence="4 11" id="KW-0378">Hydrolase</keyword>
<dbReference type="Pfam" id="PF00270">
    <property type="entry name" value="DEAD"/>
    <property type="match status" value="1"/>
</dbReference>
<feature type="short sequence motif" description="Q motif" evidence="10">
    <location>
        <begin position="1"/>
        <end position="29"/>
    </location>
</feature>
<comment type="similarity">
    <text evidence="7 11">Belongs to the DEAD box helicase family.</text>
</comment>
<dbReference type="GO" id="GO:0005524">
    <property type="term" value="F:ATP binding"/>
    <property type="evidence" value="ECO:0007669"/>
    <property type="project" value="UniProtKB-KW"/>
</dbReference>
<dbReference type="EC" id="3.6.4.13" evidence="1"/>
<dbReference type="InterPro" id="IPR027417">
    <property type="entry name" value="P-loop_NTPase"/>
</dbReference>
<accession>A0A5Q0Q618</accession>
<evidence type="ECO:0000259" key="12">
    <source>
        <dbReference type="PROSITE" id="PS51192"/>
    </source>
</evidence>
<protein>
    <recommendedName>
        <fullName evidence="9">DEAD-box ATP-dependent RNA helicase RhpA</fullName>
        <ecNumber evidence="1">3.6.4.13</ecNumber>
    </recommendedName>
</protein>
<dbReference type="SUPFAM" id="SSF52540">
    <property type="entry name" value="P-loop containing nucleoside triphosphate hydrolases"/>
    <property type="match status" value="1"/>
</dbReference>
<dbReference type="PROSITE" id="PS51194">
    <property type="entry name" value="HELICASE_CTER"/>
    <property type="match status" value="1"/>
</dbReference>
<dbReference type="InterPro" id="IPR001650">
    <property type="entry name" value="Helicase_C-like"/>
</dbReference>
<dbReference type="FunFam" id="3.40.50.300:FF:000108">
    <property type="entry name" value="ATP-dependent RNA helicase RhlE"/>
    <property type="match status" value="1"/>
</dbReference>
<evidence type="ECO:0000256" key="7">
    <source>
        <dbReference type="ARBA" id="ARBA00038437"/>
    </source>
</evidence>
<dbReference type="CDD" id="cd18787">
    <property type="entry name" value="SF2_C_DEAD"/>
    <property type="match status" value="1"/>
</dbReference>
<keyword evidence="3 11" id="KW-0547">Nucleotide-binding</keyword>
<gene>
    <name evidence="15" type="ORF">GFH32_00635</name>
</gene>
<dbReference type="EMBL" id="CP045652">
    <property type="protein sequence ID" value="QGA24913.1"/>
    <property type="molecule type" value="Genomic_DNA"/>
</dbReference>
<evidence type="ECO:0000256" key="3">
    <source>
        <dbReference type="ARBA" id="ARBA00022741"/>
    </source>
</evidence>
<keyword evidence="16" id="KW-1185">Reference proteome</keyword>
<dbReference type="GO" id="GO:0003724">
    <property type="term" value="F:RNA helicase activity"/>
    <property type="evidence" value="ECO:0007669"/>
    <property type="project" value="UniProtKB-EC"/>
</dbReference>
<evidence type="ECO:0000256" key="2">
    <source>
        <dbReference type="ARBA" id="ARBA00022490"/>
    </source>
</evidence>
<evidence type="ECO:0000256" key="10">
    <source>
        <dbReference type="PROSITE-ProRule" id="PRU00552"/>
    </source>
</evidence>
<evidence type="ECO:0000259" key="14">
    <source>
        <dbReference type="PROSITE" id="PS51195"/>
    </source>
</evidence>
<evidence type="ECO:0000256" key="9">
    <source>
        <dbReference type="ARBA" id="ARBA00074363"/>
    </source>
</evidence>
<dbReference type="GO" id="GO:0005829">
    <property type="term" value="C:cytosol"/>
    <property type="evidence" value="ECO:0007669"/>
    <property type="project" value="TreeGrafter"/>
</dbReference>
<dbReference type="InterPro" id="IPR050079">
    <property type="entry name" value="DEAD_box_RNA_helicase"/>
</dbReference>
<dbReference type="PROSITE" id="PS51192">
    <property type="entry name" value="HELICASE_ATP_BIND_1"/>
    <property type="match status" value="1"/>
</dbReference>
<name>A0A5Q0Q618_9SPHI</name>
<proteinExistence type="inferred from homology"/>
<dbReference type="PANTHER" id="PTHR47959:SF13">
    <property type="entry name" value="ATP-DEPENDENT RNA HELICASE RHLE"/>
    <property type="match status" value="1"/>
</dbReference>
<feature type="domain" description="Helicase C-terminal" evidence="13">
    <location>
        <begin position="232"/>
        <end position="372"/>
    </location>
</feature>
<feature type="domain" description="Helicase ATP-binding" evidence="12">
    <location>
        <begin position="32"/>
        <end position="205"/>
    </location>
</feature>
<dbReference type="PROSITE" id="PS51195">
    <property type="entry name" value="Q_MOTIF"/>
    <property type="match status" value="1"/>
</dbReference>
<dbReference type="Gene3D" id="3.40.50.300">
    <property type="entry name" value="P-loop containing nucleotide triphosphate hydrolases"/>
    <property type="match status" value="2"/>
</dbReference>
<evidence type="ECO:0000313" key="16">
    <source>
        <dbReference type="Proteomes" id="UP000326921"/>
    </source>
</evidence>
<dbReference type="PANTHER" id="PTHR47959">
    <property type="entry name" value="ATP-DEPENDENT RNA HELICASE RHLE-RELATED"/>
    <property type="match status" value="1"/>
</dbReference>
<dbReference type="RefSeq" id="WP_153509235.1">
    <property type="nucleotide sequence ID" value="NZ_CP045652.1"/>
</dbReference>
<evidence type="ECO:0000256" key="1">
    <source>
        <dbReference type="ARBA" id="ARBA00012552"/>
    </source>
</evidence>
<dbReference type="InterPro" id="IPR011545">
    <property type="entry name" value="DEAD/DEAH_box_helicase_dom"/>
</dbReference>
<dbReference type="GO" id="GO:0003676">
    <property type="term" value="F:nucleic acid binding"/>
    <property type="evidence" value="ECO:0007669"/>
    <property type="project" value="InterPro"/>
</dbReference>
<dbReference type="GO" id="GO:0016787">
    <property type="term" value="F:hydrolase activity"/>
    <property type="evidence" value="ECO:0007669"/>
    <property type="project" value="UniProtKB-KW"/>
</dbReference>
<organism evidence="15 16">
    <name type="scientific">Sphingobacterium zhuxiongii</name>
    <dbReference type="NCBI Taxonomy" id="2662364"/>
    <lineage>
        <taxon>Bacteria</taxon>
        <taxon>Pseudomonadati</taxon>
        <taxon>Bacteroidota</taxon>
        <taxon>Sphingobacteriia</taxon>
        <taxon>Sphingobacteriales</taxon>
        <taxon>Sphingobacteriaceae</taxon>
        <taxon>Sphingobacterium</taxon>
    </lineage>
</organism>
<dbReference type="AlphaFoldDB" id="A0A5Q0Q618"/>
<dbReference type="GO" id="GO:0009266">
    <property type="term" value="P:response to temperature stimulus"/>
    <property type="evidence" value="ECO:0007669"/>
    <property type="project" value="UniProtKB-ARBA"/>
</dbReference>
<feature type="domain" description="DEAD-box RNA helicase Q" evidence="14">
    <location>
        <begin position="1"/>
        <end position="29"/>
    </location>
</feature>
<keyword evidence="2" id="KW-0963">Cytoplasm</keyword>
<dbReference type="SMART" id="SM00490">
    <property type="entry name" value="HELICc"/>
    <property type="match status" value="1"/>
</dbReference>
<dbReference type="InterPro" id="IPR044742">
    <property type="entry name" value="DEAD/DEAH_RhlB"/>
</dbReference>
<evidence type="ECO:0000259" key="13">
    <source>
        <dbReference type="PROSITE" id="PS51194"/>
    </source>
</evidence>
<dbReference type="InterPro" id="IPR014014">
    <property type="entry name" value="RNA_helicase_DEAD_Q_motif"/>
</dbReference>
<dbReference type="KEGG" id="sphe:GFH32_00635"/>
<dbReference type="CDD" id="cd00268">
    <property type="entry name" value="DEADc"/>
    <property type="match status" value="1"/>
</dbReference>
<reference evidence="15 16" key="1">
    <citation type="submission" date="2019-10" db="EMBL/GenBank/DDBJ databases">
        <authorList>
            <person name="Dong K."/>
        </authorList>
    </citation>
    <scope>NUCLEOTIDE SEQUENCE [LARGE SCALE GENOMIC DNA]</scope>
    <source>
        <strain evidence="16">dk4302</strain>
    </source>
</reference>
<dbReference type="Proteomes" id="UP000326921">
    <property type="component" value="Chromosome"/>
</dbReference>
<dbReference type="SMART" id="SM00487">
    <property type="entry name" value="DEXDc"/>
    <property type="match status" value="1"/>
</dbReference>
<dbReference type="Pfam" id="PF00271">
    <property type="entry name" value="Helicase_C"/>
    <property type="match status" value="1"/>
</dbReference>
<dbReference type="GO" id="GO:0042255">
    <property type="term" value="P:ribosome assembly"/>
    <property type="evidence" value="ECO:0007669"/>
    <property type="project" value="UniProtKB-ARBA"/>
</dbReference>
<dbReference type="InterPro" id="IPR000629">
    <property type="entry name" value="RNA-helicase_DEAD-box_CS"/>
</dbReference>
<evidence type="ECO:0000256" key="6">
    <source>
        <dbReference type="ARBA" id="ARBA00022840"/>
    </source>
</evidence>
<evidence type="ECO:0000313" key="15">
    <source>
        <dbReference type="EMBL" id="QGA24913.1"/>
    </source>
</evidence>
<dbReference type="PROSITE" id="PS00039">
    <property type="entry name" value="DEAD_ATP_HELICASE"/>
    <property type="match status" value="1"/>
</dbReference>